<dbReference type="InterPro" id="IPR020846">
    <property type="entry name" value="MFS_dom"/>
</dbReference>
<comment type="similarity">
    <text evidence="2">Belongs to the major facilitator superfamily. EmrB family.</text>
</comment>
<keyword evidence="5 8" id="KW-0812">Transmembrane</keyword>
<feature type="transmembrane region" description="Helical" evidence="8">
    <location>
        <begin position="278"/>
        <end position="300"/>
    </location>
</feature>
<feature type="transmembrane region" description="Helical" evidence="8">
    <location>
        <begin position="140"/>
        <end position="160"/>
    </location>
</feature>
<gene>
    <name evidence="10" type="ORF">CCS01_03855</name>
</gene>
<keyword evidence="11" id="KW-1185">Reference proteome</keyword>
<dbReference type="CDD" id="cd17503">
    <property type="entry name" value="MFS_LmrB_MDR_like"/>
    <property type="match status" value="1"/>
</dbReference>
<dbReference type="Pfam" id="PF07690">
    <property type="entry name" value="MFS_1"/>
    <property type="match status" value="1"/>
</dbReference>
<keyword evidence="6 8" id="KW-1133">Transmembrane helix</keyword>
<feature type="transmembrane region" description="Helical" evidence="8">
    <location>
        <begin position="172"/>
        <end position="192"/>
    </location>
</feature>
<feature type="transmembrane region" description="Helical" evidence="8">
    <location>
        <begin position="375"/>
        <end position="393"/>
    </location>
</feature>
<evidence type="ECO:0000256" key="5">
    <source>
        <dbReference type="ARBA" id="ARBA00022692"/>
    </source>
</evidence>
<feature type="transmembrane region" description="Helical" evidence="8">
    <location>
        <begin position="312"/>
        <end position="331"/>
    </location>
</feature>
<dbReference type="Gene3D" id="1.20.1250.20">
    <property type="entry name" value="MFS general substrate transporter like domains"/>
    <property type="match status" value="1"/>
</dbReference>
<evidence type="ECO:0000313" key="11">
    <source>
        <dbReference type="Proteomes" id="UP000239724"/>
    </source>
</evidence>
<organism evidence="10 11">
    <name type="scientific">Rhodopila globiformis</name>
    <name type="common">Rhodopseudomonas globiformis</name>
    <dbReference type="NCBI Taxonomy" id="1071"/>
    <lineage>
        <taxon>Bacteria</taxon>
        <taxon>Pseudomonadati</taxon>
        <taxon>Pseudomonadota</taxon>
        <taxon>Alphaproteobacteria</taxon>
        <taxon>Acetobacterales</taxon>
        <taxon>Acetobacteraceae</taxon>
        <taxon>Rhodopila</taxon>
    </lineage>
</organism>
<sequence length="520" mass="55510">MATSTAEESVSLKTWIAVGGALIGAFMAVLNIQVTNSSLPDIEGGIGTGGVNGTWISTAYLIGEIIVIPMTDFLSRVFSLRRYLIANTALFLVLSATCGQAHSLSEMIALRGLQGFFGGVLIPLAFTIIVMLLPPSKRAAGFAGFSVTATFAPAIGPTIGGWLTDTYGWQTIFYMNLVPGVVMLSALIYALPRSKPQPHLLRQGDWTGIALMAIGLAAFQTVLDDGNVYDWFGSPLIVRLSLVAAVSLGAFIILELVRKEPLVQLRLFTRRNFAFGTFSNFLVGFALYGSSYLLPQYLAVSQGFDAQQSGEVMAWTGLPQLVLIPFVPFLMRRIDSRLLVGVGLLIFAASCFMNLHMDRDYAAPQLFLPDVIRAMGQAIVMTPLSAIAMVGILPREAGAASGLFNMLRNLGGAIGTAAIETFFTKREQYHSFIINSHVSLLEPATQSRLSSMQQFFMAHGVPDPAEAMHRAVIAVGETIRAQATVMGYSDCFALIGVILVGAAVSIAVLRKGAGGAGGAH</sequence>
<dbReference type="AlphaFoldDB" id="A0A2S6NMC0"/>
<dbReference type="Proteomes" id="UP000239724">
    <property type="component" value="Unassembled WGS sequence"/>
</dbReference>
<feature type="transmembrane region" description="Helical" evidence="8">
    <location>
        <begin position="54"/>
        <end position="71"/>
    </location>
</feature>
<name>A0A2S6NMC0_RHOGL</name>
<feature type="domain" description="Major facilitator superfamily (MFS) profile" evidence="9">
    <location>
        <begin position="17"/>
        <end position="454"/>
    </location>
</feature>
<feature type="transmembrane region" description="Helical" evidence="8">
    <location>
        <begin position="115"/>
        <end position="133"/>
    </location>
</feature>
<dbReference type="NCBIfam" id="TIGR00711">
    <property type="entry name" value="efflux_EmrB"/>
    <property type="match status" value="1"/>
</dbReference>
<dbReference type="PANTHER" id="PTHR42718:SF9">
    <property type="entry name" value="MAJOR FACILITATOR SUPERFAMILY MULTIDRUG TRANSPORTER MFSC"/>
    <property type="match status" value="1"/>
</dbReference>
<dbReference type="GO" id="GO:0022857">
    <property type="term" value="F:transmembrane transporter activity"/>
    <property type="evidence" value="ECO:0007669"/>
    <property type="project" value="InterPro"/>
</dbReference>
<accession>A0A2S6NMC0</accession>
<evidence type="ECO:0000259" key="9">
    <source>
        <dbReference type="PROSITE" id="PS50850"/>
    </source>
</evidence>
<evidence type="ECO:0000256" key="3">
    <source>
        <dbReference type="ARBA" id="ARBA00022448"/>
    </source>
</evidence>
<feature type="transmembrane region" description="Helical" evidence="8">
    <location>
        <begin position="235"/>
        <end position="257"/>
    </location>
</feature>
<evidence type="ECO:0000256" key="8">
    <source>
        <dbReference type="SAM" id="Phobius"/>
    </source>
</evidence>
<dbReference type="InterPro" id="IPR004638">
    <property type="entry name" value="EmrB-like"/>
</dbReference>
<evidence type="ECO:0000313" key="10">
    <source>
        <dbReference type="EMBL" id="PPQ37113.1"/>
    </source>
</evidence>
<dbReference type="Gene3D" id="1.20.1720.10">
    <property type="entry name" value="Multidrug resistance protein D"/>
    <property type="match status" value="1"/>
</dbReference>
<proteinExistence type="inferred from homology"/>
<keyword evidence="7 8" id="KW-0472">Membrane</keyword>
<reference evidence="10 11" key="1">
    <citation type="journal article" date="2018" name="Arch. Microbiol.">
        <title>New insights into the metabolic potential of the phototrophic purple bacterium Rhodopila globiformis DSM 161(T) from its draft genome sequence and evidence for a vanadium-dependent nitrogenase.</title>
        <authorList>
            <person name="Imhoff J.F."/>
            <person name="Rahn T."/>
            <person name="Kunzel S."/>
            <person name="Neulinger S.C."/>
        </authorList>
    </citation>
    <scope>NUCLEOTIDE SEQUENCE [LARGE SCALE GENOMIC DNA]</scope>
    <source>
        <strain evidence="10 11">DSM 161</strain>
    </source>
</reference>
<dbReference type="OrthoDB" id="9771737at2"/>
<dbReference type="InterPro" id="IPR011701">
    <property type="entry name" value="MFS"/>
</dbReference>
<dbReference type="EMBL" id="NHRY01000051">
    <property type="protein sequence ID" value="PPQ37113.1"/>
    <property type="molecule type" value="Genomic_DNA"/>
</dbReference>
<dbReference type="GO" id="GO:0005886">
    <property type="term" value="C:plasma membrane"/>
    <property type="evidence" value="ECO:0007669"/>
    <property type="project" value="UniProtKB-SubCell"/>
</dbReference>
<feature type="transmembrane region" description="Helical" evidence="8">
    <location>
        <begin position="204"/>
        <end position="223"/>
    </location>
</feature>
<keyword evidence="3" id="KW-0813">Transport</keyword>
<dbReference type="InterPro" id="IPR036259">
    <property type="entry name" value="MFS_trans_sf"/>
</dbReference>
<feature type="transmembrane region" description="Helical" evidence="8">
    <location>
        <begin position="12"/>
        <end position="34"/>
    </location>
</feature>
<evidence type="ECO:0000256" key="6">
    <source>
        <dbReference type="ARBA" id="ARBA00022989"/>
    </source>
</evidence>
<evidence type="ECO:0000256" key="2">
    <source>
        <dbReference type="ARBA" id="ARBA00008537"/>
    </source>
</evidence>
<comment type="subcellular location">
    <subcellularLocation>
        <location evidence="1">Cell membrane</location>
        <topology evidence="1">Multi-pass membrane protein</topology>
    </subcellularLocation>
</comment>
<feature type="transmembrane region" description="Helical" evidence="8">
    <location>
        <begin position="338"/>
        <end position="355"/>
    </location>
</feature>
<evidence type="ECO:0000256" key="1">
    <source>
        <dbReference type="ARBA" id="ARBA00004651"/>
    </source>
</evidence>
<feature type="transmembrane region" description="Helical" evidence="8">
    <location>
        <begin position="83"/>
        <end position="103"/>
    </location>
</feature>
<evidence type="ECO:0000256" key="7">
    <source>
        <dbReference type="ARBA" id="ARBA00023136"/>
    </source>
</evidence>
<dbReference type="SUPFAM" id="SSF103473">
    <property type="entry name" value="MFS general substrate transporter"/>
    <property type="match status" value="1"/>
</dbReference>
<comment type="caution">
    <text evidence="10">The sequence shown here is derived from an EMBL/GenBank/DDBJ whole genome shotgun (WGS) entry which is preliminary data.</text>
</comment>
<dbReference type="PROSITE" id="PS50850">
    <property type="entry name" value="MFS"/>
    <property type="match status" value="1"/>
</dbReference>
<dbReference type="RefSeq" id="WP_104517526.1">
    <property type="nucleotide sequence ID" value="NZ_NHRY01000051.1"/>
</dbReference>
<evidence type="ECO:0000256" key="4">
    <source>
        <dbReference type="ARBA" id="ARBA00022475"/>
    </source>
</evidence>
<keyword evidence="4" id="KW-1003">Cell membrane</keyword>
<protein>
    <submittedName>
        <fullName evidence="10">EmrB/QacA family drug resistance transporter</fullName>
    </submittedName>
</protein>
<dbReference type="PANTHER" id="PTHR42718">
    <property type="entry name" value="MAJOR FACILITATOR SUPERFAMILY MULTIDRUG TRANSPORTER MFSC"/>
    <property type="match status" value="1"/>
</dbReference>
<feature type="transmembrane region" description="Helical" evidence="8">
    <location>
        <begin position="491"/>
        <end position="509"/>
    </location>
</feature>